<evidence type="ECO:0000256" key="5">
    <source>
        <dbReference type="ARBA" id="ARBA00022695"/>
    </source>
</evidence>
<evidence type="ECO:0000256" key="7">
    <source>
        <dbReference type="ARBA" id="ARBA00022840"/>
    </source>
</evidence>
<keyword evidence="3 10" id="KW-0662">Pyridine nucleotide biosynthesis</keyword>
<dbReference type="RefSeq" id="WP_071317417.1">
    <property type="nucleotide sequence ID" value="NZ_CP063356.2"/>
</dbReference>
<dbReference type="UniPathway" id="UPA00253">
    <property type="reaction ID" value="UER00332"/>
</dbReference>
<name>A0A1S2LTN0_9BACI</name>
<dbReference type="OrthoDB" id="5295945at2"/>
<gene>
    <name evidence="10" type="primary">nadD</name>
    <name evidence="13" type="ORF">AWH56_000525</name>
    <name evidence="12" type="ORF">AWH56_12490</name>
</gene>
<evidence type="ECO:0000256" key="8">
    <source>
        <dbReference type="ARBA" id="ARBA00023027"/>
    </source>
</evidence>
<dbReference type="InterPro" id="IPR014729">
    <property type="entry name" value="Rossmann-like_a/b/a_fold"/>
</dbReference>
<dbReference type="EC" id="2.7.7.18" evidence="10"/>
<dbReference type="SUPFAM" id="SSF52374">
    <property type="entry name" value="Nucleotidylyl transferase"/>
    <property type="match status" value="1"/>
</dbReference>
<evidence type="ECO:0000256" key="3">
    <source>
        <dbReference type="ARBA" id="ARBA00022642"/>
    </source>
</evidence>
<evidence type="ECO:0000313" key="14">
    <source>
        <dbReference type="Proteomes" id="UP000180175"/>
    </source>
</evidence>
<keyword evidence="6 10" id="KW-0547">Nucleotide-binding</keyword>
<evidence type="ECO:0000256" key="1">
    <source>
        <dbReference type="ARBA" id="ARBA00002324"/>
    </source>
</evidence>
<dbReference type="KEGG" id="aia:AWH56_000525"/>
<dbReference type="Gene3D" id="3.40.50.620">
    <property type="entry name" value="HUPs"/>
    <property type="match status" value="1"/>
</dbReference>
<protein>
    <recommendedName>
        <fullName evidence="10">Probable nicotinate-nucleotide adenylyltransferase</fullName>
        <ecNumber evidence="10">2.7.7.18</ecNumber>
    </recommendedName>
    <alternativeName>
        <fullName evidence="10">Deamido-NAD(+) diphosphorylase</fullName>
    </alternativeName>
    <alternativeName>
        <fullName evidence="10">Deamido-NAD(+) pyrophosphorylase</fullName>
    </alternativeName>
    <alternativeName>
        <fullName evidence="10">Nicotinate mononucleotide adenylyltransferase</fullName>
        <shortName evidence="10">NaMN adenylyltransferase</shortName>
    </alternativeName>
</protein>
<comment type="catalytic activity">
    <reaction evidence="9 10">
        <text>nicotinate beta-D-ribonucleotide + ATP + H(+) = deamido-NAD(+) + diphosphate</text>
        <dbReference type="Rhea" id="RHEA:22860"/>
        <dbReference type="ChEBI" id="CHEBI:15378"/>
        <dbReference type="ChEBI" id="CHEBI:30616"/>
        <dbReference type="ChEBI" id="CHEBI:33019"/>
        <dbReference type="ChEBI" id="CHEBI:57502"/>
        <dbReference type="ChEBI" id="CHEBI:58437"/>
        <dbReference type="EC" id="2.7.7.18"/>
    </reaction>
</comment>
<accession>A0A1S2LTN0</accession>
<dbReference type="GO" id="GO:0005524">
    <property type="term" value="F:ATP binding"/>
    <property type="evidence" value="ECO:0007669"/>
    <property type="project" value="UniProtKB-KW"/>
</dbReference>
<evidence type="ECO:0000313" key="12">
    <source>
        <dbReference type="EMBL" id="OIJ15027.1"/>
    </source>
</evidence>
<dbReference type="PANTHER" id="PTHR39321">
    <property type="entry name" value="NICOTINATE-NUCLEOTIDE ADENYLYLTRANSFERASE-RELATED"/>
    <property type="match status" value="1"/>
</dbReference>
<evidence type="ECO:0000256" key="4">
    <source>
        <dbReference type="ARBA" id="ARBA00022679"/>
    </source>
</evidence>
<dbReference type="CDD" id="cd02165">
    <property type="entry name" value="NMNAT"/>
    <property type="match status" value="1"/>
</dbReference>
<comment type="similarity">
    <text evidence="10">Belongs to the NadD family.</text>
</comment>
<keyword evidence="14" id="KW-1185">Reference proteome</keyword>
<dbReference type="NCBIfam" id="TIGR00482">
    <property type="entry name" value="nicotinate (nicotinamide) nucleotide adenylyltransferase"/>
    <property type="match status" value="1"/>
</dbReference>
<evidence type="ECO:0000313" key="13">
    <source>
        <dbReference type="EMBL" id="QOY36218.1"/>
    </source>
</evidence>
<keyword evidence="4 10" id="KW-0808">Transferase</keyword>
<evidence type="ECO:0000256" key="2">
    <source>
        <dbReference type="ARBA" id="ARBA00005019"/>
    </source>
</evidence>
<reference evidence="12 14" key="1">
    <citation type="submission" date="2016-10" db="EMBL/GenBank/DDBJ databases">
        <title>Draft genome sequences of four alkaliphilic bacteria belonging to the Anaerobacillus genus.</title>
        <authorList>
            <person name="Bassil N.M."/>
            <person name="Lloyd J.R."/>
        </authorList>
    </citation>
    <scope>NUCLEOTIDE SEQUENCE [LARGE SCALE GENOMIC DNA]</scope>
    <source>
        <strain evidence="12 14">NB2006</strain>
    </source>
</reference>
<reference evidence="13 14" key="2">
    <citation type="journal article" date="2017" name="Genome Announc.">
        <title>Draft Genome Sequences of Four Alkaliphilic Bacteria Belonging to the Anaerobacillus Genus.</title>
        <authorList>
            <person name="Bassil N.M."/>
            <person name="Lloyd J.R."/>
        </authorList>
    </citation>
    <scope>NUCLEOTIDE SEQUENCE [LARGE SCALE GENOMIC DNA]</scope>
    <source>
        <strain evidence="13 14">NB2006</strain>
    </source>
</reference>
<comment type="function">
    <text evidence="1 10">Catalyzes the reversible adenylation of nicotinate mononucleotide (NaMN) to nicotinic acid adenine dinucleotide (NaAD).</text>
</comment>
<dbReference type="PANTHER" id="PTHR39321:SF3">
    <property type="entry name" value="PHOSPHOPANTETHEINE ADENYLYLTRANSFERASE"/>
    <property type="match status" value="1"/>
</dbReference>
<dbReference type="NCBIfam" id="NF000841">
    <property type="entry name" value="PRK00071.1-4"/>
    <property type="match status" value="1"/>
</dbReference>
<organism evidence="12 14">
    <name type="scientific">Anaerobacillus isosaccharinicus</name>
    <dbReference type="NCBI Taxonomy" id="1532552"/>
    <lineage>
        <taxon>Bacteria</taxon>
        <taxon>Bacillati</taxon>
        <taxon>Bacillota</taxon>
        <taxon>Bacilli</taxon>
        <taxon>Bacillales</taxon>
        <taxon>Bacillaceae</taxon>
        <taxon>Anaerobacillus</taxon>
    </lineage>
</organism>
<dbReference type="InterPro" id="IPR005248">
    <property type="entry name" value="NadD/NMNAT"/>
</dbReference>
<keyword evidence="5 10" id="KW-0548">Nucleotidyltransferase</keyword>
<evidence type="ECO:0000256" key="10">
    <source>
        <dbReference type="HAMAP-Rule" id="MF_00244"/>
    </source>
</evidence>
<reference evidence="13" key="4">
    <citation type="submission" date="2020-10" db="EMBL/GenBank/DDBJ databases">
        <authorList>
            <person name="Bassil N.M."/>
            <person name="Lloyd J.R."/>
        </authorList>
    </citation>
    <scope>NUCLEOTIDE SEQUENCE</scope>
    <source>
        <strain evidence="13">NB2006</strain>
    </source>
</reference>
<dbReference type="HAMAP" id="MF_00244">
    <property type="entry name" value="NaMN_adenylyltr"/>
    <property type="match status" value="1"/>
</dbReference>
<proteinExistence type="inferred from homology"/>
<dbReference type="GO" id="GO:0009435">
    <property type="term" value="P:NAD+ biosynthetic process"/>
    <property type="evidence" value="ECO:0007669"/>
    <property type="project" value="UniProtKB-UniRule"/>
</dbReference>
<sequence length="191" mass="22093">MKIGILGGTFDPPHFGHLLIAEQARETCSLDEVWFMPTKIPPHKAGSNLCLDEDRIEMVRQAISSNPFFQLSLIEFERSGPSYTIETIKELKKRYEDHQFYFIIGGDMVNYLPKWKDIDELLILITFIGIRRPGHLLKPIFSDKVVLVEAPQLEISSSEIRERLSNNQSVRYLLPEPVIDFIKERDIYGKT</sequence>
<dbReference type="Proteomes" id="UP000180175">
    <property type="component" value="Chromosome"/>
</dbReference>
<reference evidence="13 14" key="3">
    <citation type="journal article" date="2019" name="Int. J. Syst. Evol. Microbiol.">
        <title>Anaerobacillus isosaccharinicus sp. nov., an alkaliphilic bacterium which degrades isosaccharinic acid.</title>
        <authorList>
            <person name="Bassil N.M."/>
            <person name="Lloyd J.R."/>
        </authorList>
    </citation>
    <scope>NUCLEOTIDE SEQUENCE [LARGE SCALE GENOMIC DNA]</scope>
    <source>
        <strain evidence="13 14">NB2006</strain>
    </source>
</reference>
<keyword evidence="7 10" id="KW-0067">ATP-binding</keyword>
<keyword evidence="8 10" id="KW-0520">NAD</keyword>
<dbReference type="GO" id="GO:0004515">
    <property type="term" value="F:nicotinate-nucleotide adenylyltransferase activity"/>
    <property type="evidence" value="ECO:0007669"/>
    <property type="project" value="UniProtKB-UniRule"/>
</dbReference>
<dbReference type="AlphaFoldDB" id="A0A1S2LTN0"/>
<evidence type="ECO:0000256" key="9">
    <source>
        <dbReference type="ARBA" id="ARBA00048721"/>
    </source>
</evidence>
<dbReference type="InterPro" id="IPR004821">
    <property type="entry name" value="Cyt_trans-like"/>
</dbReference>
<dbReference type="EMBL" id="CP063356">
    <property type="protein sequence ID" value="QOY36218.1"/>
    <property type="molecule type" value="Genomic_DNA"/>
</dbReference>
<dbReference type="Pfam" id="PF01467">
    <property type="entry name" value="CTP_transf_like"/>
    <property type="match status" value="1"/>
</dbReference>
<feature type="domain" description="Cytidyltransferase-like" evidence="11">
    <location>
        <begin position="5"/>
        <end position="163"/>
    </location>
</feature>
<dbReference type="NCBIfam" id="TIGR00125">
    <property type="entry name" value="cyt_tran_rel"/>
    <property type="match status" value="1"/>
</dbReference>
<comment type="pathway">
    <text evidence="2 10">Cofactor biosynthesis; NAD(+) biosynthesis; deamido-NAD(+) from nicotinate D-ribonucleotide: step 1/1.</text>
</comment>
<evidence type="ECO:0000259" key="11">
    <source>
        <dbReference type="Pfam" id="PF01467"/>
    </source>
</evidence>
<dbReference type="EMBL" id="LQXD01000109">
    <property type="protein sequence ID" value="OIJ15027.1"/>
    <property type="molecule type" value="Genomic_DNA"/>
</dbReference>
<evidence type="ECO:0000256" key="6">
    <source>
        <dbReference type="ARBA" id="ARBA00022741"/>
    </source>
</evidence>
<dbReference type="NCBIfam" id="NF000840">
    <property type="entry name" value="PRK00071.1-3"/>
    <property type="match status" value="1"/>
</dbReference>